<protein>
    <submittedName>
        <fullName evidence="6">Uncharacterized protein</fullName>
    </submittedName>
</protein>
<dbReference type="Proteomes" id="UP000249799">
    <property type="component" value="Chromosome"/>
</dbReference>
<comment type="subcellular location">
    <subcellularLocation>
        <location evidence="1">Cell membrane</location>
        <topology evidence="1">Multi-pass membrane protein</topology>
    </subcellularLocation>
</comment>
<evidence type="ECO:0000256" key="2">
    <source>
        <dbReference type="ARBA" id="ARBA00022475"/>
    </source>
</evidence>
<keyword evidence="4" id="KW-1133">Transmembrane helix</keyword>
<dbReference type="PANTHER" id="PTHR33406">
    <property type="entry name" value="MEMBRANE PROTEIN MJ1562-RELATED"/>
    <property type="match status" value="1"/>
</dbReference>
<dbReference type="Pfam" id="PF03176">
    <property type="entry name" value="MMPL"/>
    <property type="match status" value="1"/>
</dbReference>
<organism evidence="6 7">
    <name type="scientific">Bradymonas sediminis</name>
    <dbReference type="NCBI Taxonomy" id="1548548"/>
    <lineage>
        <taxon>Bacteria</taxon>
        <taxon>Deltaproteobacteria</taxon>
        <taxon>Bradymonadales</taxon>
        <taxon>Bradymonadaceae</taxon>
        <taxon>Bradymonas</taxon>
    </lineage>
</organism>
<gene>
    <name evidence="6" type="ORF">DN745_18315</name>
</gene>
<dbReference type="GO" id="GO:0005886">
    <property type="term" value="C:plasma membrane"/>
    <property type="evidence" value="ECO:0007669"/>
    <property type="project" value="UniProtKB-SubCell"/>
</dbReference>
<dbReference type="OrthoDB" id="49344at2"/>
<evidence type="ECO:0000256" key="5">
    <source>
        <dbReference type="ARBA" id="ARBA00023136"/>
    </source>
</evidence>
<evidence type="ECO:0000256" key="4">
    <source>
        <dbReference type="ARBA" id="ARBA00022989"/>
    </source>
</evidence>
<dbReference type="SUPFAM" id="SSF82866">
    <property type="entry name" value="Multidrug efflux transporter AcrB transmembrane domain"/>
    <property type="match status" value="2"/>
</dbReference>
<evidence type="ECO:0000313" key="7">
    <source>
        <dbReference type="Proteomes" id="UP000249799"/>
    </source>
</evidence>
<name>A0A2Z4FQE6_9DELT</name>
<evidence type="ECO:0000256" key="1">
    <source>
        <dbReference type="ARBA" id="ARBA00004651"/>
    </source>
</evidence>
<dbReference type="KEGG" id="bsed:DN745_18315"/>
<keyword evidence="7" id="KW-1185">Reference proteome</keyword>
<dbReference type="PANTHER" id="PTHR33406:SF13">
    <property type="entry name" value="MEMBRANE PROTEIN YDFJ"/>
    <property type="match status" value="1"/>
</dbReference>
<keyword evidence="5" id="KW-0472">Membrane</keyword>
<keyword evidence="2" id="KW-1003">Cell membrane</keyword>
<evidence type="ECO:0000256" key="3">
    <source>
        <dbReference type="ARBA" id="ARBA00022692"/>
    </source>
</evidence>
<dbReference type="InterPro" id="IPR050545">
    <property type="entry name" value="Mycobact_MmpL"/>
</dbReference>
<evidence type="ECO:0000313" key="6">
    <source>
        <dbReference type="EMBL" id="AWV91173.1"/>
    </source>
</evidence>
<reference evidence="6 7" key="1">
    <citation type="submission" date="2018-06" db="EMBL/GenBank/DDBJ databases">
        <title>Lujinxingia sediminis gen. nov. sp. nov., a new facultative anaerobic member of the class Deltaproteobacteria, and proposal of Lujinxingaceae fam. nov.</title>
        <authorList>
            <person name="Guo L.-Y."/>
            <person name="Li C.-M."/>
            <person name="Wang S."/>
            <person name="Du Z.-J."/>
        </authorList>
    </citation>
    <scope>NUCLEOTIDE SEQUENCE [LARGE SCALE GENOMIC DNA]</scope>
    <source>
        <strain evidence="6 7">FA350</strain>
    </source>
</reference>
<sequence>MGVLRLYLNFCRRFSWQILLALGLFTAGALFLASQLDIEADITRLLPRTAPSVAGLELLEKTYGGQIGRLTVVLEIEPPADSRPNILSIPTAIGAQKRPPVALKKLAEEYAVLLRDVEGVEHVEVRRPLDSLKGYRLLFAQMEDLRDAQAYLNQRFDQAEARANPLFVGLDDEADDAADATQSGSGDPMPELLDEERLAEKYPEFAQSPYYIAEDGGFLAFFVYPDFPPSDLGRASSLVDDVERIVTGRAERIAAAGGPKIRVGLTGRYKKRVDLEEMLKRDLSVSTSVALGVLLLFLWFYLRSFRATFLVLTPLVVGVIWTFAWASIAFGSLNIMTAFLGAVLIGLGADYGVHFFSRFRELRQKLAPQEALFEMLASTGRANMAAALTTMIALGSLMVSGFRAFYEFGVIAVGGLPLILLAYLLIFPCAVGVAERRGINLTARPGPKRAREAASGEGAKDAQNLDMRLLSWLQDGPVGMPMARLARAGLIARLLLFLLVVAAAIGLPRLRLNQDFSVLQSTSAPSWELDERINAMLGESQTPTLILTDSAQGSVQVVEELERRVARHKGPALVDKVLSLETFLPTDVAEKRKVLAQIARRLEEVPQDERDEALLRHLDEVEQVLRAKPLKEGDIPDEIRRQFSRLDSESKGVVLVFPAVELETVEVIDAWARILADLPGAEPGQGYGAISESFLLRDIVHTAKDDALWMFGITLLGLLLLSVLLLRDFTLFILQLCTLTLALLVALGINGLVGSHFNFMNIVALPVWLGLGVDASFHILLKGRRIYRGEEAGEIREYLSSHFHLMGAISVAYLTSMLGFGTLLLAQHNGLFSLGMVAIFGLGSILGVNLLIQSILVAESAYPRE</sequence>
<accession>A0A2Z4FQE6</accession>
<dbReference type="Gene3D" id="1.20.1640.10">
    <property type="entry name" value="Multidrug efflux transporter AcrB transmembrane domain"/>
    <property type="match status" value="2"/>
</dbReference>
<dbReference type="AlphaFoldDB" id="A0A2Z4FQE6"/>
<dbReference type="EMBL" id="CP030032">
    <property type="protein sequence ID" value="AWV91173.1"/>
    <property type="molecule type" value="Genomic_DNA"/>
</dbReference>
<keyword evidence="3" id="KW-0812">Transmembrane</keyword>
<proteinExistence type="predicted"/>
<dbReference type="InterPro" id="IPR004869">
    <property type="entry name" value="MMPL_dom"/>
</dbReference>